<feature type="region of interest" description="Disordered" evidence="1">
    <location>
        <begin position="1"/>
        <end position="85"/>
    </location>
</feature>
<gene>
    <name evidence="2" type="ORF">LIER_17529</name>
</gene>
<keyword evidence="3" id="KW-1185">Reference proteome</keyword>
<proteinExistence type="predicted"/>
<name>A0AAV3QAQ3_LITER</name>
<organism evidence="2 3">
    <name type="scientific">Lithospermum erythrorhizon</name>
    <name type="common">Purple gromwell</name>
    <name type="synonym">Lithospermum officinale var. erythrorhizon</name>
    <dbReference type="NCBI Taxonomy" id="34254"/>
    <lineage>
        <taxon>Eukaryota</taxon>
        <taxon>Viridiplantae</taxon>
        <taxon>Streptophyta</taxon>
        <taxon>Embryophyta</taxon>
        <taxon>Tracheophyta</taxon>
        <taxon>Spermatophyta</taxon>
        <taxon>Magnoliopsida</taxon>
        <taxon>eudicotyledons</taxon>
        <taxon>Gunneridae</taxon>
        <taxon>Pentapetalae</taxon>
        <taxon>asterids</taxon>
        <taxon>lamiids</taxon>
        <taxon>Boraginales</taxon>
        <taxon>Boraginaceae</taxon>
        <taxon>Boraginoideae</taxon>
        <taxon>Lithospermeae</taxon>
        <taxon>Lithospermum</taxon>
    </lineage>
</organism>
<protein>
    <submittedName>
        <fullName evidence="2">Uncharacterized protein</fullName>
    </submittedName>
</protein>
<dbReference type="Proteomes" id="UP001454036">
    <property type="component" value="Unassembled WGS sequence"/>
</dbReference>
<accession>A0AAV3QAQ3</accession>
<reference evidence="2 3" key="1">
    <citation type="submission" date="2024-01" db="EMBL/GenBank/DDBJ databases">
        <title>The complete chloroplast genome sequence of Lithospermum erythrorhizon: insights into the phylogenetic relationship among Boraginaceae species and the maternal lineages of purple gromwells.</title>
        <authorList>
            <person name="Okada T."/>
            <person name="Watanabe K."/>
        </authorList>
    </citation>
    <scope>NUCLEOTIDE SEQUENCE [LARGE SCALE GENOMIC DNA]</scope>
</reference>
<evidence type="ECO:0000313" key="3">
    <source>
        <dbReference type="Proteomes" id="UP001454036"/>
    </source>
</evidence>
<evidence type="ECO:0000256" key="1">
    <source>
        <dbReference type="SAM" id="MobiDB-lite"/>
    </source>
</evidence>
<dbReference type="AlphaFoldDB" id="A0AAV3QAQ3"/>
<comment type="caution">
    <text evidence="2">The sequence shown here is derived from an EMBL/GenBank/DDBJ whole genome shotgun (WGS) entry which is preliminary data.</text>
</comment>
<dbReference type="EMBL" id="BAABME010004091">
    <property type="protein sequence ID" value="GAA0161144.1"/>
    <property type="molecule type" value="Genomic_DNA"/>
</dbReference>
<evidence type="ECO:0000313" key="2">
    <source>
        <dbReference type="EMBL" id="GAA0161144.1"/>
    </source>
</evidence>
<sequence>MARLSPGLQASHEVSRLRLQGLGGGKRHPVPTHPGTGQRTNPEALQGRGFGAGAPWSSSRVQQPPLGYCTTGSRPEEGPGGEGCC</sequence>